<accession>A0A0W0VJ49</accession>
<evidence type="ECO:0000313" key="4">
    <source>
        <dbReference type="EMBL" id="KTD20128.1"/>
    </source>
</evidence>
<proteinExistence type="inferred from homology"/>
<dbReference type="EMBL" id="LNYK01000030">
    <property type="protein sequence ID" value="KTD20128.1"/>
    <property type="molecule type" value="Genomic_DNA"/>
</dbReference>
<evidence type="ECO:0000313" key="5">
    <source>
        <dbReference type="Proteomes" id="UP000054997"/>
    </source>
</evidence>
<dbReference type="InterPro" id="IPR014148">
    <property type="entry name" value="VirB9"/>
</dbReference>
<evidence type="ECO:0000256" key="2">
    <source>
        <dbReference type="ARBA" id="ARBA00022729"/>
    </source>
</evidence>
<dbReference type="RefSeq" id="WP_058529736.1">
    <property type="nucleotide sequence ID" value="NZ_CAAAHZ010000009.1"/>
</dbReference>
<dbReference type="InterPro" id="IPR010258">
    <property type="entry name" value="Conjugal_tfr_TrbG/VirB9/CagX"/>
</dbReference>
<comment type="similarity">
    <text evidence="1">Belongs to the TrbG/VirB9 family.</text>
</comment>
<protein>
    <recommendedName>
        <fullName evidence="6">Vir protein</fullName>
    </recommendedName>
</protein>
<gene>
    <name evidence="4" type="ORF">Llon_1749</name>
</gene>
<evidence type="ECO:0008006" key="6">
    <source>
        <dbReference type="Google" id="ProtNLM"/>
    </source>
</evidence>
<feature type="signal peptide" evidence="3">
    <location>
        <begin position="1"/>
        <end position="20"/>
    </location>
</feature>
<dbReference type="OrthoDB" id="5357875at2"/>
<keyword evidence="2 3" id="KW-0732">Signal</keyword>
<dbReference type="InterPro" id="IPR033645">
    <property type="entry name" value="VirB9/CagX/TrbG_C"/>
</dbReference>
<comment type="caution">
    <text evidence="4">The sequence shown here is derived from an EMBL/GenBank/DDBJ whole genome shotgun (WGS) entry which is preliminary data.</text>
</comment>
<evidence type="ECO:0000256" key="3">
    <source>
        <dbReference type="SAM" id="SignalP"/>
    </source>
</evidence>
<dbReference type="STRING" id="45068.Llon_1749"/>
<feature type="chain" id="PRO_5006914862" description="Vir protein" evidence="3">
    <location>
        <begin position="21"/>
        <end position="255"/>
    </location>
</feature>
<dbReference type="Pfam" id="PF03524">
    <property type="entry name" value="CagX"/>
    <property type="match status" value="1"/>
</dbReference>
<dbReference type="AlphaFoldDB" id="A0A0W0VJ49"/>
<dbReference type="NCBIfam" id="TIGR02781">
    <property type="entry name" value="VirB9"/>
    <property type="match status" value="1"/>
</dbReference>
<evidence type="ECO:0000256" key="1">
    <source>
        <dbReference type="ARBA" id="ARBA00006135"/>
    </source>
</evidence>
<dbReference type="PATRIC" id="fig|45068.5.peg.1902"/>
<dbReference type="CDD" id="cd06911">
    <property type="entry name" value="VirB9_CagX_TrbG"/>
    <property type="match status" value="1"/>
</dbReference>
<dbReference type="InterPro" id="IPR038161">
    <property type="entry name" value="VirB9/CagX/TrbG_C_sf"/>
</dbReference>
<organism evidence="4 5">
    <name type="scientific">Legionella londiniensis</name>
    <dbReference type="NCBI Taxonomy" id="45068"/>
    <lineage>
        <taxon>Bacteria</taxon>
        <taxon>Pseudomonadati</taxon>
        <taxon>Pseudomonadota</taxon>
        <taxon>Gammaproteobacteria</taxon>
        <taxon>Legionellales</taxon>
        <taxon>Legionellaceae</taxon>
        <taxon>Legionella</taxon>
    </lineage>
</organism>
<sequence length="255" mass="28841">MKRRLLTVTTALMISANLQAQNNPVSFSTDSRIKHVVYQENNVVPIQGVTFTTTHIQFGEKESVLDIEGGDSTAWMVTYHPELSNTLFVKPTILDSNTNLTVITNQHTYYFHLTSNKKLERAPFRQTYAVKFVYQPTNPTVKQAHKQSATKSNVLNYPKVLNTAYRFSGSPQLVPRHVFDDGKFTYFELSPNGAVPAVFAVEDQSGKESTVNTRREGKYLIVQRIAPQFTLRQGRLATSVFNAQEINRIAANRRP</sequence>
<name>A0A0W0VJ49_9GAMM</name>
<keyword evidence="5" id="KW-1185">Reference proteome</keyword>
<dbReference type="Proteomes" id="UP000054997">
    <property type="component" value="Unassembled WGS sequence"/>
</dbReference>
<dbReference type="Gene3D" id="2.60.40.2500">
    <property type="match status" value="1"/>
</dbReference>
<reference evidence="4 5" key="1">
    <citation type="submission" date="2015-11" db="EMBL/GenBank/DDBJ databases">
        <title>Genomic analysis of 38 Legionella species identifies large and diverse effector repertoires.</title>
        <authorList>
            <person name="Burstein D."/>
            <person name="Amaro F."/>
            <person name="Zusman T."/>
            <person name="Lifshitz Z."/>
            <person name="Cohen O."/>
            <person name="Gilbert J.A."/>
            <person name="Pupko T."/>
            <person name="Shuman H.A."/>
            <person name="Segal G."/>
        </authorList>
    </citation>
    <scope>NUCLEOTIDE SEQUENCE [LARGE SCALE GENOMIC DNA]</scope>
    <source>
        <strain evidence="4 5">ATCC 49505</strain>
    </source>
</reference>